<reference evidence="1" key="1">
    <citation type="submission" date="2014-09" db="EMBL/GenBank/DDBJ databases">
        <authorList>
            <person name="Magalhaes I.L.F."/>
            <person name="Oliveira U."/>
            <person name="Santos F.R."/>
            <person name="Vidigal T.H.D.A."/>
            <person name="Brescovit A.D."/>
            <person name="Santos A.J."/>
        </authorList>
    </citation>
    <scope>NUCLEOTIDE SEQUENCE</scope>
    <source>
        <tissue evidence="1">Shoot tissue taken approximately 20 cm above the soil surface</tissue>
    </source>
</reference>
<dbReference type="EMBL" id="GBRH01261929">
    <property type="protein sequence ID" value="JAD35966.1"/>
    <property type="molecule type" value="Transcribed_RNA"/>
</dbReference>
<evidence type="ECO:0000313" key="1">
    <source>
        <dbReference type="EMBL" id="JAD35966.1"/>
    </source>
</evidence>
<organism evidence="1">
    <name type="scientific">Arundo donax</name>
    <name type="common">Giant reed</name>
    <name type="synonym">Donax arundinaceus</name>
    <dbReference type="NCBI Taxonomy" id="35708"/>
    <lineage>
        <taxon>Eukaryota</taxon>
        <taxon>Viridiplantae</taxon>
        <taxon>Streptophyta</taxon>
        <taxon>Embryophyta</taxon>
        <taxon>Tracheophyta</taxon>
        <taxon>Spermatophyta</taxon>
        <taxon>Magnoliopsida</taxon>
        <taxon>Liliopsida</taxon>
        <taxon>Poales</taxon>
        <taxon>Poaceae</taxon>
        <taxon>PACMAD clade</taxon>
        <taxon>Arundinoideae</taxon>
        <taxon>Arundineae</taxon>
        <taxon>Arundo</taxon>
    </lineage>
</organism>
<proteinExistence type="predicted"/>
<protein>
    <submittedName>
        <fullName evidence="1">Uncharacterized protein</fullName>
    </submittedName>
</protein>
<accession>A0A0A8ZAX8</accession>
<name>A0A0A8ZAX8_ARUDO</name>
<dbReference type="AlphaFoldDB" id="A0A0A8ZAX8"/>
<sequence>MHRLPEAIGTTGHLQTSS</sequence>
<reference evidence="1" key="2">
    <citation type="journal article" date="2015" name="Data Brief">
        <title>Shoot transcriptome of the giant reed, Arundo donax.</title>
        <authorList>
            <person name="Barrero R.A."/>
            <person name="Guerrero F.D."/>
            <person name="Moolhuijzen P."/>
            <person name="Goolsby J.A."/>
            <person name="Tidwell J."/>
            <person name="Bellgard S.E."/>
            <person name="Bellgard M.I."/>
        </authorList>
    </citation>
    <scope>NUCLEOTIDE SEQUENCE</scope>
    <source>
        <tissue evidence="1">Shoot tissue taken approximately 20 cm above the soil surface</tissue>
    </source>
</reference>